<dbReference type="GO" id="GO:0006355">
    <property type="term" value="P:regulation of DNA-templated transcription"/>
    <property type="evidence" value="ECO:0007669"/>
    <property type="project" value="InterPro"/>
</dbReference>
<dbReference type="InterPro" id="IPR000792">
    <property type="entry name" value="Tscrpt_reg_LuxR_C"/>
</dbReference>
<evidence type="ECO:0000313" key="4">
    <source>
        <dbReference type="Proteomes" id="UP000072520"/>
    </source>
</evidence>
<dbReference type="AlphaFoldDB" id="A0AB34VEK4"/>
<dbReference type="PROSITE" id="PS50043">
    <property type="entry name" value="HTH_LUXR_2"/>
    <property type="match status" value="1"/>
</dbReference>
<keyword evidence="1" id="KW-0238">DNA-binding</keyword>
<evidence type="ECO:0000313" key="3">
    <source>
        <dbReference type="EMBL" id="KTS97655.1"/>
    </source>
</evidence>
<sequence length="94" mass="11378">MTFTDNTRRYIYFTENEIAVSWFFMTGMNLRQIAEWTGLKEKSVNNYKKRVMRKVGVKNNNELKMWFLQNRLVYNNRCAELSILRRSTLNKLSN</sequence>
<dbReference type="InterPro" id="IPR036388">
    <property type="entry name" value="WH-like_DNA-bd_sf"/>
</dbReference>
<organism evidence="3 4">
    <name type="scientific">Pantoea stewartii</name>
    <dbReference type="NCBI Taxonomy" id="66269"/>
    <lineage>
        <taxon>Bacteria</taxon>
        <taxon>Pseudomonadati</taxon>
        <taxon>Pseudomonadota</taxon>
        <taxon>Gammaproteobacteria</taxon>
        <taxon>Enterobacterales</taxon>
        <taxon>Erwiniaceae</taxon>
        <taxon>Pantoea</taxon>
    </lineage>
</organism>
<dbReference type="SMART" id="SM00421">
    <property type="entry name" value="HTH_LUXR"/>
    <property type="match status" value="1"/>
</dbReference>
<name>A0AB34VEK4_9GAMM</name>
<dbReference type="EMBL" id="LDSI01000014">
    <property type="protein sequence ID" value="KTS97655.1"/>
    <property type="molecule type" value="Genomic_DNA"/>
</dbReference>
<dbReference type="RefSeq" id="WP_058709052.1">
    <property type="nucleotide sequence ID" value="NZ_LDSI01000014.1"/>
</dbReference>
<evidence type="ECO:0000259" key="2">
    <source>
        <dbReference type="PROSITE" id="PS50043"/>
    </source>
</evidence>
<comment type="caution">
    <text evidence="3">The sequence shown here is derived from an EMBL/GenBank/DDBJ whole genome shotgun (WGS) entry which is preliminary data.</text>
</comment>
<feature type="domain" description="HTH luxR-type" evidence="2">
    <location>
        <begin position="6"/>
        <end position="71"/>
    </location>
</feature>
<dbReference type="Gene3D" id="1.10.10.10">
    <property type="entry name" value="Winged helix-like DNA-binding domain superfamily/Winged helix DNA-binding domain"/>
    <property type="match status" value="1"/>
</dbReference>
<dbReference type="Pfam" id="PF00196">
    <property type="entry name" value="GerE"/>
    <property type="match status" value="1"/>
</dbReference>
<gene>
    <name evidence="3" type="ORF">RSA13_11200</name>
</gene>
<accession>A0AB34VEK4</accession>
<proteinExistence type="predicted"/>
<dbReference type="SUPFAM" id="SSF46894">
    <property type="entry name" value="C-terminal effector domain of the bipartite response regulators"/>
    <property type="match status" value="1"/>
</dbReference>
<dbReference type="Proteomes" id="UP000072520">
    <property type="component" value="Unassembled WGS sequence"/>
</dbReference>
<reference evidence="3 4" key="1">
    <citation type="journal article" date="2016" name="Front. Microbiol.">
        <title>Genomic Resource of Rice Seed Associated Bacteria.</title>
        <authorList>
            <person name="Midha S."/>
            <person name="Bansal K."/>
            <person name="Sharma S."/>
            <person name="Kumar N."/>
            <person name="Patil P.P."/>
            <person name="Chaudhry V."/>
            <person name="Patil P.B."/>
        </authorList>
    </citation>
    <scope>NUCLEOTIDE SEQUENCE [LARGE SCALE GENOMIC DNA]</scope>
    <source>
        <strain evidence="3 4">RSA13</strain>
    </source>
</reference>
<dbReference type="InterPro" id="IPR016032">
    <property type="entry name" value="Sig_transdc_resp-reg_C-effctor"/>
</dbReference>
<evidence type="ECO:0000256" key="1">
    <source>
        <dbReference type="ARBA" id="ARBA00023125"/>
    </source>
</evidence>
<dbReference type="GO" id="GO:0003677">
    <property type="term" value="F:DNA binding"/>
    <property type="evidence" value="ECO:0007669"/>
    <property type="project" value="UniProtKB-KW"/>
</dbReference>
<protein>
    <recommendedName>
        <fullName evidence="2">HTH luxR-type domain-containing protein</fullName>
    </recommendedName>
</protein>